<reference evidence="2 3" key="2">
    <citation type="journal article" date="2019" name="G3 (Bethesda)">
        <title>Hybrid Assembly of the Genome of the Entomopathogenic Nematode Steinernema carpocapsae Identifies the X-Chromosome.</title>
        <authorList>
            <person name="Serra L."/>
            <person name="Macchietto M."/>
            <person name="Macias-Munoz A."/>
            <person name="McGill C.J."/>
            <person name="Rodriguez I.M."/>
            <person name="Rodriguez B."/>
            <person name="Murad R."/>
            <person name="Mortazavi A."/>
        </authorList>
    </citation>
    <scope>NUCLEOTIDE SEQUENCE [LARGE SCALE GENOMIC DNA]</scope>
    <source>
        <strain evidence="2 3">ALL</strain>
    </source>
</reference>
<protein>
    <recommendedName>
        <fullName evidence="1">VWFA domain-containing protein</fullName>
    </recommendedName>
</protein>
<dbReference type="Proteomes" id="UP000298663">
    <property type="component" value="Unassembled WGS sequence"/>
</dbReference>
<dbReference type="InterPro" id="IPR039891">
    <property type="entry name" value="VWA8"/>
</dbReference>
<accession>A0A4V6A0Q7</accession>
<sequence length="1843" mass="207129">MSTLARIRLLTRGLNSLHRYQSTDSNGFIKIGDVKVPKKSAKNQHLVPVKNVANINSNPQFVSHLKWLLQKDLLKQDVFLIGSPGSVRSELVLQYLALCNREYEYLSVTRDTTEADIKQRREIRSGSALYTDLCAVRAALQGRVLVIDGVEKAERNVLPILNNLLENREMQLDDGRFLMPAEKYDKLLNTHQTEELKKMKLERVSPDFHVIAMGLPVPTYKGHSLDPPLRSRFQCHHVPSLNFDTMLKICRALAPRVSTDKLSNLVAIGYAMNSQRTEGSALGLPNFPLDNLPIVASIWNEAPWMSSANAFDLAYPTAVVKSADSDKQVLDEFKEKFDIKDETTKLKIDEIVKLDNPSIVKVKINDAEVTVPFGGAHESILQKEAFVSTEELERLLAEMALSHSKGDFCLLGARGSGKTKVIDEFAKRFEYHTNTVILYQDMNSRELVQQRRMLPNGDTIWEDSQLVESAKKGHICVLDGIERVHWSSVEMIASLIHHRQLQLPDGSKLIGEQQFNKLKEALKASEEELNEKGVHKIPDTFRLIATGDDNAKKWLNDQILSLFVFHHLKPFSVAQQLEIVTQLVPNADNKVANRLLSFVQKLWNSTDAGMQGVAASLSLRKIINILERHALFQGEECIHDAISRAALGRFLPSVTKTAFESALVVEGFLESSADQKTMSNWKQKLIDIGAATENSAEMQTMVPDILFYDNKQHLHVMDDMAKDFQLGHHLLLIGNQGVGKNKITDRFLQLINRPRQYMQLHRDTTVQSLTVQSTVENGILKYDDSPLVRAVREGLVLVIDEADKAPLHVIAVLKSLLDSGVLYLSDGRRIQPKGMESFGGHEILIHPDFRVIMLANRPGFPFLGNDLFGVLGDLLSVHIVDNPSRAEECSMLKKYGPDVPEEKLNKLVSAFDELRLLADSSQLSYPYSTRELVNIVKHVQMFPDDPLVNVVKNVFDFDTFSADAMEQIGVIFQKHGIPLGVKRPSDTFLSVKHAIPKMTSIGSWGLKNNVVPEQVEVETYPARISVRMSGLKKYFGSWFQSSTNVFAPNMDLETRHMRSTFFSEQEQMWQLPILDVNICSDMVASSDPDDPFICVSTVNPPLLYHIPDPNLPHVNEMDVSAYLPYSVGNFKPRLKMCNIGNGNILVHEENSDTLLLTNPGMRSIDVVHMNNEVAMLSSVKKGLRNVKSQFGQDNKKFTRMVAGTKPVFYANGGNALRVLDPNNMEVQKLQLSENVAIESVMPITDSRYLIKSVRDKQFTYYLLEQNETSAAVLRQVDLSAEFPNDLVNSIKEADARFFQSDQHYVVKTDMFPDSLIEGSILASKRGNTAMVDSRRPFYASTEAHKSVHPQKEFCMLEGGLLVRSLPNYSTPQDALPKNVSLASVGGFLEMVDTKNNTVQYVPVPLPKYRTYHHTWVSSVSRAPFVVAPFGKQGLLTCDTSGGIRKWELHEGAVAKSYGDWQRMFGEEDPNLRVEVEKGQDDFDLSKLDSPKIGEFDPDNTPHVGGNTWAGGTGGYNTAGLGGIGGPFRLDAGHDVHQMSQSAKDQVPEHILKKAREVAKAEYKKKLKEIDMSEYDSDAYNQLYKKVEKQATVLKNVIDSLEAQEKERQWVKHQMSGDFDDGKLIEGMTGEKAIYRRRLDVPPEPGSEQRKPKRLRLCFDVSGSMYRFNGYDNRLQKSMETALLAMEALNNKKEKIQYDLVGHSGDGPEYTFAYRDHPPKNEKERLDILKKMLAHSQYCNSGDYTLEALDQAIRVLAKETDVDERFVIAISDANLDRYGIRPKDVARILESDETVNAFIIFIGSLGEQAQKLQRALPPGKAFVAQDTSQVPQIMQSIFSSTLIK</sequence>
<dbReference type="GO" id="GO:0016887">
    <property type="term" value="F:ATP hydrolysis activity"/>
    <property type="evidence" value="ECO:0007669"/>
    <property type="project" value="InterPro"/>
</dbReference>
<dbReference type="Pfam" id="PF00092">
    <property type="entry name" value="VWA"/>
    <property type="match status" value="1"/>
</dbReference>
<feature type="domain" description="VWFA" evidence="1">
    <location>
        <begin position="1653"/>
        <end position="1836"/>
    </location>
</feature>
<name>A0A4V6A0Q7_STECR</name>
<gene>
    <name evidence="2" type="ORF">L596_019812</name>
</gene>
<organism evidence="2 3">
    <name type="scientific">Steinernema carpocapsae</name>
    <name type="common">Entomopathogenic nematode</name>
    <dbReference type="NCBI Taxonomy" id="34508"/>
    <lineage>
        <taxon>Eukaryota</taxon>
        <taxon>Metazoa</taxon>
        <taxon>Ecdysozoa</taxon>
        <taxon>Nematoda</taxon>
        <taxon>Chromadorea</taxon>
        <taxon>Rhabditida</taxon>
        <taxon>Tylenchina</taxon>
        <taxon>Panagrolaimomorpha</taxon>
        <taxon>Strongyloidoidea</taxon>
        <taxon>Steinernematidae</taxon>
        <taxon>Steinernema</taxon>
    </lineage>
</organism>
<dbReference type="GO" id="GO:0005737">
    <property type="term" value="C:cytoplasm"/>
    <property type="evidence" value="ECO:0007669"/>
    <property type="project" value="TreeGrafter"/>
</dbReference>
<dbReference type="OrthoDB" id="5186at2759"/>
<reference evidence="2 3" key="1">
    <citation type="journal article" date="2015" name="Genome Biol.">
        <title>Comparative genomics of Steinernema reveals deeply conserved gene regulatory networks.</title>
        <authorList>
            <person name="Dillman A.R."/>
            <person name="Macchietto M."/>
            <person name="Porter C.F."/>
            <person name="Rogers A."/>
            <person name="Williams B."/>
            <person name="Antoshechkin I."/>
            <person name="Lee M.M."/>
            <person name="Goodwin Z."/>
            <person name="Lu X."/>
            <person name="Lewis E.E."/>
            <person name="Goodrich-Blair H."/>
            <person name="Stock S.P."/>
            <person name="Adams B.J."/>
            <person name="Sternberg P.W."/>
            <person name="Mortazavi A."/>
        </authorList>
    </citation>
    <scope>NUCLEOTIDE SEQUENCE [LARGE SCALE GENOMIC DNA]</scope>
    <source>
        <strain evidence="2 3">ALL</strain>
    </source>
</reference>
<dbReference type="SMART" id="SM00327">
    <property type="entry name" value="VWA"/>
    <property type="match status" value="1"/>
</dbReference>
<dbReference type="Gene3D" id="3.40.50.300">
    <property type="entry name" value="P-loop containing nucleotide triphosphate hydrolases"/>
    <property type="match status" value="3"/>
</dbReference>
<proteinExistence type="predicted"/>
<evidence type="ECO:0000313" key="2">
    <source>
        <dbReference type="EMBL" id="TKR72345.1"/>
    </source>
</evidence>
<dbReference type="STRING" id="34508.A0A4V6A0Q7"/>
<dbReference type="SUPFAM" id="SSF53300">
    <property type="entry name" value="vWA-like"/>
    <property type="match status" value="1"/>
</dbReference>
<dbReference type="SUPFAM" id="SSF52540">
    <property type="entry name" value="P-loop containing nucleoside triphosphate hydrolases"/>
    <property type="match status" value="3"/>
</dbReference>
<dbReference type="PANTHER" id="PTHR21610:SF9">
    <property type="entry name" value="VON WILLEBRAND FACTOR A DOMAIN-CONTAINING PROTEIN 8"/>
    <property type="match status" value="1"/>
</dbReference>
<dbReference type="FunFam" id="3.40.50.300:FF:000587">
    <property type="entry name" value="von Willebrand factor A domain containing 8"/>
    <property type="match status" value="1"/>
</dbReference>
<dbReference type="Pfam" id="PF07728">
    <property type="entry name" value="AAA_5"/>
    <property type="match status" value="3"/>
</dbReference>
<dbReference type="PANTHER" id="PTHR21610">
    <property type="entry name" value="VON WILLEBRAND FACTOR A DOMAIN-CONTAINING PROTEIN 8"/>
    <property type="match status" value="1"/>
</dbReference>
<dbReference type="InterPro" id="IPR027417">
    <property type="entry name" value="P-loop_NTPase"/>
</dbReference>
<dbReference type="Gene3D" id="3.40.50.410">
    <property type="entry name" value="von Willebrand factor, type A domain"/>
    <property type="match status" value="1"/>
</dbReference>
<evidence type="ECO:0000259" key="1">
    <source>
        <dbReference type="PROSITE" id="PS50234"/>
    </source>
</evidence>
<dbReference type="InterPro" id="IPR036465">
    <property type="entry name" value="vWFA_dom_sf"/>
</dbReference>
<dbReference type="GO" id="GO:0005524">
    <property type="term" value="F:ATP binding"/>
    <property type="evidence" value="ECO:0007669"/>
    <property type="project" value="InterPro"/>
</dbReference>
<dbReference type="PROSITE" id="PS50234">
    <property type="entry name" value="VWFA"/>
    <property type="match status" value="1"/>
</dbReference>
<dbReference type="InterPro" id="IPR011704">
    <property type="entry name" value="ATPase_dyneun-rel_AAA"/>
</dbReference>
<evidence type="ECO:0000313" key="3">
    <source>
        <dbReference type="Proteomes" id="UP000298663"/>
    </source>
</evidence>
<keyword evidence="3" id="KW-1185">Reference proteome</keyword>
<comment type="caution">
    <text evidence="2">The sequence shown here is derived from an EMBL/GenBank/DDBJ whole genome shotgun (WGS) entry which is preliminary data.</text>
</comment>
<dbReference type="InterPro" id="IPR002035">
    <property type="entry name" value="VWF_A"/>
</dbReference>
<dbReference type="EMBL" id="AZBU02000006">
    <property type="protein sequence ID" value="TKR72345.1"/>
    <property type="molecule type" value="Genomic_DNA"/>
</dbReference>